<dbReference type="Proteomes" id="UP000585665">
    <property type="component" value="Unassembled WGS sequence"/>
</dbReference>
<proteinExistence type="predicted"/>
<name>A0A850PG22_9PROT</name>
<dbReference type="AlphaFoldDB" id="A0A850PG22"/>
<evidence type="ECO:0000313" key="2">
    <source>
        <dbReference type="Proteomes" id="UP000585665"/>
    </source>
</evidence>
<dbReference type="EMBL" id="JABXXR010000027">
    <property type="protein sequence ID" value="NVN40101.1"/>
    <property type="molecule type" value="Genomic_DNA"/>
</dbReference>
<keyword evidence="2" id="KW-1185">Reference proteome</keyword>
<reference evidence="1 2" key="1">
    <citation type="submission" date="2020-06" db="EMBL/GenBank/DDBJ databases">
        <title>Description of novel acetic acid bacteria.</title>
        <authorList>
            <person name="Sombolestani A."/>
        </authorList>
    </citation>
    <scope>NUCLEOTIDE SEQUENCE [LARGE SCALE GENOMIC DNA]</scope>
    <source>
        <strain evidence="1 2">LMG 27010</strain>
    </source>
</reference>
<organism evidence="1 2">
    <name type="scientific">Ameyamaea chiangmaiensis</name>
    <dbReference type="NCBI Taxonomy" id="442969"/>
    <lineage>
        <taxon>Bacteria</taxon>
        <taxon>Pseudomonadati</taxon>
        <taxon>Pseudomonadota</taxon>
        <taxon>Alphaproteobacteria</taxon>
        <taxon>Acetobacterales</taxon>
        <taxon>Acetobacteraceae</taxon>
        <taxon>Ameyamaea</taxon>
    </lineage>
</organism>
<evidence type="ECO:0000313" key="1">
    <source>
        <dbReference type="EMBL" id="NVN40101.1"/>
    </source>
</evidence>
<sequence length="94" mass="9331">MGALIVVGTTVLMFAVVHRLAHHRPADTAPVVAPSGTAGVAPSEVIQLAPGTHIAQITGVPGGLALLLTGGGPDRVVIWRNGALSADTVLSVAP</sequence>
<accession>A0A850PG22</accession>
<gene>
    <name evidence="1" type="ORF">HUK82_05920</name>
</gene>
<protein>
    <submittedName>
        <fullName evidence="1">Uncharacterized protein</fullName>
    </submittedName>
</protein>
<comment type="caution">
    <text evidence="1">The sequence shown here is derived from an EMBL/GenBank/DDBJ whole genome shotgun (WGS) entry which is preliminary data.</text>
</comment>